<evidence type="ECO:0000313" key="2">
    <source>
        <dbReference type="Proteomes" id="UP000813349"/>
    </source>
</evidence>
<evidence type="ECO:0000313" key="1">
    <source>
        <dbReference type="EMBL" id="MBU3768559.1"/>
    </source>
</evidence>
<dbReference type="EMBL" id="JAFKCP010000013">
    <property type="protein sequence ID" value="MBU3768559.1"/>
    <property type="molecule type" value="Genomic_DNA"/>
</dbReference>
<proteinExistence type="predicted"/>
<reference evidence="1 2" key="1">
    <citation type="journal article" date="2021" name="Clin. Infect. Dis.">
        <title>Rapid development of cefiderocol resistance in carbapenem-resistant Enterobacter cloacae during therapy is associated with heterogeneous mutations in the catecholate siderophore receptor cira.</title>
        <authorList>
            <person name="Klein S."/>
            <person name="Boutin S."/>
            <person name="Kocer K."/>
            <person name="Fiedler M.O."/>
            <person name="Storzinger D."/>
            <person name="Weigand M.A."/>
            <person name="Tan B."/>
            <person name="Richter D."/>
            <person name="Rupp C."/>
            <person name="Mieth M."/>
            <person name="Mehrabi A."/>
            <person name="Hackert T."/>
            <person name="Zimmermann S."/>
            <person name="Heeg K."/>
            <person name="Nurjadi D."/>
        </authorList>
    </citation>
    <scope>NUCLEOTIDE SEQUENCE [LARGE SCALE GENOMIC DNA]</scope>
    <source>
        <strain evidence="1 2">BK34275</strain>
    </source>
</reference>
<evidence type="ECO:0008006" key="3">
    <source>
        <dbReference type="Google" id="ProtNLM"/>
    </source>
</evidence>
<protein>
    <recommendedName>
        <fullName evidence="3">ASCH domain-containing protein</fullName>
    </recommendedName>
</protein>
<dbReference type="Gene3D" id="2.30.130.30">
    <property type="entry name" value="Hypothetical protein"/>
    <property type="match status" value="1"/>
</dbReference>
<organism evidence="1 2">
    <name type="scientific">Enterobacter roggenkampii</name>
    <dbReference type="NCBI Taxonomy" id="1812935"/>
    <lineage>
        <taxon>Bacteria</taxon>
        <taxon>Pseudomonadati</taxon>
        <taxon>Pseudomonadota</taxon>
        <taxon>Gammaproteobacteria</taxon>
        <taxon>Enterobacterales</taxon>
        <taxon>Enterobacteriaceae</taxon>
        <taxon>Enterobacter</taxon>
        <taxon>Enterobacter cloacae complex</taxon>
    </lineage>
</organism>
<dbReference type="SUPFAM" id="SSF88697">
    <property type="entry name" value="PUA domain-like"/>
    <property type="match status" value="1"/>
</dbReference>
<dbReference type="AlphaFoldDB" id="A0ABD4RA15"/>
<comment type="caution">
    <text evidence="1">The sequence shown here is derived from an EMBL/GenBank/DDBJ whole genome shotgun (WGS) entry which is preliminary data.</text>
</comment>
<sequence length="145" mass="17027">MSKPILMSIKPRYSHEIITQNKKIEIRKKIGKYFTPNSYIFIYSSSPEKKIIGFFQIDAIIRFDKDSIDDNLLLKSCLTKKEMIDYIENEKAFGIKIKNVNVIQPITLDEMKTLFKDFTPPQSFRYIDPNMLVFLKKRLKGNAIP</sequence>
<dbReference type="InterPro" id="IPR015947">
    <property type="entry name" value="PUA-like_sf"/>
</dbReference>
<dbReference type="RefSeq" id="WP_065366163.1">
    <property type="nucleotide sequence ID" value="NZ_CP058637.1"/>
</dbReference>
<name>A0ABD4RA15_9ENTR</name>
<dbReference type="Proteomes" id="UP000813349">
    <property type="component" value="Unassembled WGS sequence"/>
</dbReference>
<gene>
    <name evidence="1" type="ORF">J0A64_18390</name>
</gene>
<accession>A0ABD4RA15</accession>